<proteinExistence type="inferred from homology"/>
<keyword evidence="6 8" id="KW-1133">Transmembrane helix</keyword>
<evidence type="ECO:0000256" key="6">
    <source>
        <dbReference type="ARBA" id="ARBA00022989"/>
    </source>
</evidence>
<dbReference type="Proteomes" id="UP000307968">
    <property type="component" value="Chromosome"/>
</dbReference>
<dbReference type="GO" id="GO:0005886">
    <property type="term" value="C:plasma membrane"/>
    <property type="evidence" value="ECO:0007669"/>
    <property type="project" value="UniProtKB-SubCell"/>
</dbReference>
<dbReference type="EMBL" id="LR590463">
    <property type="protein sequence ID" value="VTP59922.1"/>
    <property type="molecule type" value="Genomic_DNA"/>
</dbReference>
<dbReference type="Pfam" id="PF01925">
    <property type="entry name" value="TauE"/>
    <property type="match status" value="1"/>
</dbReference>
<dbReference type="EMBL" id="LR134493">
    <property type="protein sequence ID" value="VEI62655.1"/>
    <property type="molecule type" value="Genomic_DNA"/>
</dbReference>
<feature type="transmembrane region" description="Helical" evidence="8">
    <location>
        <begin position="162"/>
        <end position="181"/>
    </location>
</feature>
<reference evidence="9 14" key="2">
    <citation type="submission" date="2020-11" db="EMBL/GenBank/DDBJ databases">
        <title>Enhanced detection system for hospital associated transmission using whole genome sequencing surveillance.</title>
        <authorList>
            <person name="Harrison L.H."/>
            <person name="Van Tyne D."/>
            <person name="Marsh J.W."/>
            <person name="Griffith M.P."/>
            <person name="Snyder D.J."/>
            <person name="Cooper V.S."/>
            <person name="Mustapha M."/>
        </authorList>
    </citation>
    <scope>NUCLEOTIDE SEQUENCE [LARGE SCALE GENOMIC DNA]</scope>
    <source>
        <strain evidence="9 14">SER00230</strain>
    </source>
</reference>
<dbReference type="PANTHER" id="PTHR30269:SF0">
    <property type="entry name" value="MEMBRANE TRANSPORTER PROTEIN YFCA-RELATED"/>
    <property type="match status" value="1"/>
</dbReference>
<keyword evidence="5 8" id="KW-0812">Transmembrane</keyword>
<evidence type="ECO:0000313" key="11">
    <source>
        <dbReference type="EMBL" id="VTP59922.1"/>
    </source>
</evidence>
<dbReference type="Proteomes" id="UP000281904">
    <property type="component" value="Chromosome"/>
</dbReference>
<evidence type="ECO:0000256" key="1">
    <source>
        <dbReference type="ARBA" id="ARBA00004651"/>
    </source>
</evidence>
<dbReference type="Proteomes" id="UP000624159">
    <property type="component" value="Unassembled WGS sequence"/>
</dbReference>
<dbReference type="RefSeq" id="WP_054307485.1">
    <property type="nucleotide sequence ID" value="NZ_CAMIPJ010000002.1"/>
</dbReference>
<feature type="transmembrane region" description="Helical" evidence="8">
    <location>
        <begin position="136"/>
        <end position="156"/>
    </location>
</feature>
<feature type="transmembrane region" description="Helical" evidence="8">
    <location>
        <begin position="193"/>
        <end position="215"/>
    </location>
</feature>
<keyword evidence="4 8" id="KW-1003">Cell membrane</keyword>
<feature type="transmembrane region" description="Helical" evidence="8">
    <location>
        <begin position="105"/>
        <end position="124"/>
    </location>
</feature>
<organism evidence="10 12">
    <name type="scientific">Serratia rubidaea</name>
    <name type="common">Serratia marinorubra</name>
    <dbReference type="NCBI Taxonomy" id="61652"/>
    <lineage>
        <taxon>Bacteria</taxon>
        <taxon>Pseudomonadati</taxon>
        <taxon>Pseudomonadota</taxon>
        <taxon>Gammaproteobacteria</taxon>
        <taxon>Enterobacterales</taxon>
        <taxon>Yersiniaceae</taxon>
        <taxon>Serratia</taxon>
    </lineage>
</organism>
<keyword evidence="3" id="KW-0813">Transport</keyword>
<feature type="transmembrane region" description="Helical" evidence="8">
    <location>
        <begin position="235"/>
        <end position="253"/>
    </location>
</feature>
<evidence type="ECO:0000313" key="14">
    <source>
        <dbReference type="Proteomes" id="UP000624159"/>
    </source>
</evidence>
<keyword evidence="14" id="KW-1185">Reference proteome</keyword>
<name>A0A3S4X0A2_SERRU</name>
<evidence type="ECO:0000313" key="10">
    <source>
        <dbReference type="EMBL" id="VEI62655.1"/>
    </source>
</evidence>
<reference evidence="10 12" key="1">
    <citation type="submission" date="2018-12" db="EMBL/GenBank/DDBJ databases">
        <authorList>
            <consortium name="Pathogen Informatics"/>
        </authorList>
    </citation>
    <scope>NUCLEOTIDE SEQUENCE [LARGE SCALE GENOMIC DNA]</scope>
    <source>
        <strain evidence="10 12">NCTC10036</strain>
        <strain evidence="11 13">NCTC12971</strain>
    </source>
</reference>
<evidence type="ECO:0000256" key="3">
    <source>
        <dbReference type="ARBA" id="ARBA00022448"/>
    </source>
</evidence>
<gene>
    <name evidence="10" type="primary">yfcA_1</name>
    <name evidence="9" type="ORF">I5U13_19510</name>
    <name evidence="10" type="ORF">NCTC10036_01230</name>
    <name evidence="11" type="ORF">NCTC12971_00372</name>
</gene>
<dbReference type="EMBL" id="JADULK010000012">
    <property type="protein sequence ID" value="MBH1931849.1"/>
    <property type="molecule type" value="Genomic_DNA"/>
</dbReference>
<evidence type="ECO:0000313" key="9">
    <source>
        <dbReference type="EMBL" id="MBH1931849.1"/>
    </source>
</evidence>
<dbReference type="InterPro" id="IPR002781">
    <property type="entry name" value="TM_pro_TauE-like"/>
</dbReference>
<evidence type="ECO:0000256" key="7">
    <source>
        <dbReference type="ARBA" id="ARBA00023136"/>
    </source>
</evidence>
<dbReference type="GeneID" id="61763814"/>
<comment type="similarity">
    <text evidence="2 8">Belongs to the 4-toluene sulfonate uptake permease (TSUP) (TC 2.A.102) family.</text>
</comment>
<feature type="transmembrane region" description="Helical" evidence="8">
    <location>
        <begin position="80"/>
        <end position="99"/>
    </location>
</feature>
<dbReference type="PANTHER" id="PTHR30269">
    <property type="entry name" value="TRANSMEMBRANE PROTEIN YFCA"/>
    <property type="match status" value="1"/>
</dbReference>
<feature type="transmembrane region" description="Helical" evidence="8">
    <location>
        <begin position="31"/>
        <end position="51"/>
    </location>
</feature>
<feature type="transmembrane region" description="Helical" evidence="8">
    <location>
        <begin position="7"/>
        <end position="25"/>
    </location>
</feature>
<comment type="subcellular location">
    <subcellularLocation>
        <location evidence="1 8">Cell membrane</location>
        <topology evidence="1 8">Multi-pass membrane protein</topology>
    </subcellularLocation>
</comment>
<evidence type="ECO:0000313" key="12">
    <source>
        <dbReference type="Proteomes" id="UP000281904"/>
    </source>
</evidence>
<keyword evidence="7 8" id="KW-0472">Membrane</keyword>
<protein>
    <recommendedName>
        <fullName evidence="8">Probable membrane transporter protein</fullName>
    </recommendedName>
</protein>
<evidence type="ECO:0000256" key="5">
    <source>
        <dbReference type="ARBA" id="ARBA00022692"/>
    </source>
</evidence>
<dbReference type="InterPro" id="IPR052017">
    <property type="entry name" value="TSUP"/>
</dbReference>
<evidence type="ECO:0000256" key="4">
    <source>
        <dbReference type="ARBA" id="ARBA00022475"/>
    </source>
</evidence>
<evidence type="ECO:0000256" key="2">
    <source>
        <dbReference type="ARBA" id="ARBA00009142"/>
    </source>
</evidence>
<evidence type="ECO:0000313" key="13">
    <source>
        <dbReference type="Proteomes" id="UP000307968"/>
    </source>
</evidence>
<dbReference type="AlphaFoldDB" id="A0A3S4X0A2"/>
<sequence>MTDMVHIADSIIVILFFIAIFAGFIDAIAGGGGLISTPAMLILGLPPVIALGTNRLQSSIGELTSILIYKNNGKINGKHLLKGIVSASIGAILGSYFVNSIPNDTLYIILPILMTAILIYTIFSKKIRENKESKKIISLPVFMIMMGVLLGFYNGFFGPGTGSLWVISFISLVGYTIKNASINSKPLNFSSNLVSLFCFIYMGQVNYKVGITMAIGQIIGSTLGSRAVLNNGDKIVRPIFIAVTSVMTMKMIYDGVTLGKFY</sequence>
<accession>A0A3S4X0A2</accession>
<evidence type="ECO:0000256" key="8">
    <source>
        <dbReference type="RuleBase" id="RU363041"/>
    </source>
</evidence>